<comment type="caution">
    <text evidence="1">The sequence shown here is derived from an EMBL/GenBank/DDBJ whole genome shotgun (WGS) entry which is preliminary data.</text>
</comment>
<reference evidence="1 2" key="1">
    <citation type="journal article" date="2019" name="Int. J. Syst. Evol. Microbiol.">
        <title>The Global Catalogue of Microorganisms (GCM) 10K type strain sequencing project: providing services to taxonomists for standard genome sequencing and annotation.</title>
        <authorList>
            <consortium name="The Broad Institute Genomics Platform"/>
            <consortium name="The Broad Institute Genome Sequencing Center for Infectious Disease"/>
            <person name="Wu L."/>
            <person name="Ma J."/>
        </authorList>
    </citation>
    <scope>NUCLEOTIDE SEQUENCE [LARGE SCALE GENOMIC DNA]</scope>
    <source>
        <strain evidence="1 2">JCM 13250</strain>
    </source>
</reference>
<dbReference type="Proteomes" id="UP001500218">
    <property type="component" value="Unassembled WGS sequence"/>
</dbReference>
<dbReference type="EMBL" id="BAAALT010000076">
    <property type="protein sequence ID" value="GAA1804968.1"/>
    <property type="molecule type" value="Genomic_DNA"/>
</dbReference>
<organism evidence="1 2">
    <name type="scientific">Luedemannella flava</name>
    <dbReference type="NCBI Taxonomy" id="349316"/>
    <lineage>
        <taxon>Bacteria</taxon>
        <taxon>Bacillati</taxon>
        <taxon>Actinomycetota</taxon>
        <taxon>Actinomycetes</taxon>
        <taxon>Micromonosporales</taxon>
        <taxon>Micromonosporaceae</taxon>
        <taxon>Luedemannella</taxon>
    </lineage>
</organism>
<evidence type="ECO:0000313" key="2">
    <source>
        <dbReference type="Proteomes" id="UP001500218"/>
    </source>
</evidence>
<gene>
    <name evidence="1" type="ORF">GCM10009682_28430</name>
</gene>
<accession>A0ABN2M0Q3</accession>
<proteinExistence type="predicted"/>
<name>A0ABN2M0Q3_9ACTN</name>
<protein>
    <recommendedName>
        <fullName evidence="3">V-type ATP synthase subunit E</fullName>
    </recommendedName>
</protein>
<dbReference type="RefSeq" id="WP_344130832.1">
    <property type="nucleotide sequence ID" value="NZ_BAAALT010000076.1"/>
</dbReference>
<keyword evidence="2" id="KW-1185">Reference proteome</keyword>
<evidence type="ECO:0008006" key="3">
    <source>
        <dbReference type="Google" id="ProtNLM"/>
    </source>
</evidence>
<sequence length="189" mass="18909">MSVSASATTVPPLGGADVALETDLAPVVEALLAAARHDAGHILAAARASAEQTTTAAAGRAAQILADAAAAGTADARAAGAAQRRAARRSAHGIVLAARRRAYDALIEQARKAVAGLLDGPAAEPVRRQLSEAARQILGPDTQVRVTSDGGILADNGPRRLNLSLAAFVDRAVATVLARDAAQPPGAGP</sequence>
<evidence type="ECO:0000313" key="1">
    <source>
        <dbReference type="EMBL" id="GAA1804968.1"/>
    </source>
</evidence>